<keyword evidence="4" id="KW-1185">Reference proteome</keyword>
<evidence type="ECO:0000313" key="3">
    <source>
        <dbReference type="EMBL" id="UGS25301.1"/>
    </source>
</evidence>
<dbReference type="Proteomes" id="UP001199642">
    <property type="component" value="Chromosome"/>
</dbReference>
<evidence type="ECO:0000313" key="4">
    <source>
        <dbReference type="Proteomes" id="UP001199642"/>
    </source>
</evidence>
<feature type="transmembrane region" description="Helical" evidence="2">
    <location>
        <begin position="186"/>
        <end position="206"/>
    </location>
</feature>
<sequence>MDPAAEARRLLEQLQRQFEELRRVINDTLSHVPGVFQWVVDRVIEGWNWLVERVQEFWDWFVDKLSYVGNPFMLSGAANGWKESVGGPATEASRNVDRGMLAADDRWQEFGAEQYRQRVPLQQAAMKSLDTDYAQKIASMMDDLQVAIVAFWAGVVAAIISVIVGFTTATGEAVTVVGIPLAPPTALGAIAIALGALGAALAVMYSKAASARSTLKGTSSGIQTWPKFASA</sequence>
<dbReference type="RefSeq" id="WP_067248981.1">
    <property type="nucleotide sequence ID" value="NZ_CP082781.1"/>
</dbReference>
<evidence type="ECO:0008006" key="5">
    <source>
        <dbReference type="Google" id="ProtNLM"/>
    </source>
</evidence>
<organism evidence="3 4">
    <name type="scientific">Microbacterium resistens</name>
    <dbReference type="NCBI Taxonomy" id="156977"/>
    <lineage>
        <taxon>Bacteria</taxon>
        <taxon>Bacillati</taxon>
        <taxon>Actinomycetota</taxon>
        <taxon>Actinomycetes</taxon>
        <taxon>Micrococcales</taxon>
        <taxon>Microbacteriaceae</taxon>
        <taxon>Microbacterium</taxon>
    </lineage>
</organism>
<proteinExistence type="predicted"/>
<gene>
    <name evidence="3" type="ORF">K8F61_11450</name>
</gene>
<protein>
    <recommendedName>
        <fullName evidence="5">WXG100 family type VII secretion target</fullName>
    </recommendedName>
</protein>
<evidence type="ECO:0000256" key="2">
    <source>
        <dbReference type="SAM" id="Phobius"/>
    </source>
</evidence>
<feature type="transmembrane region" description="Helical" evidence="2">
    <location>
        <begin position="146"/>
        <end position="166"/>
    </location>
</feature>
<reference evidence="3 4" key="1">
    <citation type="submission" date="2023-01" db="EMBL/GenBank/DDBJ databases">
        <title>Characterization of estradiol degrading bacteria Microbacterium sp. MZT7 and reveal degrading genes through genome analysis.</title>
        <authorList>
            <person name="Hao P."/>
            <person name="Gao Y."/>
        </authorList>
    </citation>
    <scope>NUCLEOTIDE SEQUENCE [LARGE SCALE GENOMIC DNA]</scope>
    <source>
        <strain evidence="3 4">MZT7</strain>
    </source>
</reference>
<keyword evidence="2" id="KW-1133">Transmembrane helix</keyword>
<accession>A0ABY3RRF1</accession>
<keyword evidence="2" id="KW-0812">Transmembrane</keyword>
<keyword evidence="2" id="KW-0472">Membrane</keyword>
<name>A0ABY3RRF1_9MICO</name>
<evidence type="ECO:0000256" key="1">
    <source>
        <dbReference type="SAM" id="Coils"/>
    </source>
</evidence>
<dbReference type="EMBL" id="CP082781">
    <property type="protein sequence ID" value="UGS25301.1"/>
    <property type="molecule type" value="Genomic_DNA"/>
</dbReference>
<keyword evidence="1" id="KW-0175">Coiled coil</keyword>
<feature type="coiled-coil region" evidence="1">
    <location>
        <begin position="4"/>
        <end position="31"/>
    </location>
</feature>